<organism evidence="2">
    <name type="scientific">Amphora coffeiformis</name>
    <dbReference type="NCBI Taxonomy" id="265554"/>
    <lineage>
        <taxon>Eukaryota</taxon>
        <taxon>Sar</taxon>
        <taxon>Stramenopiles</taxon>
        <taxon>Ochrophyta</taxon>
        <taxon>Bacillariophyta</taxon>
        <taxon>Bacillariophyceae</taxon>
        <taxon>Bacillariophycidae</taxon>
        <taxon>Thalassiophysales</taxon>
        <taxon>Catenulaceae</taxon>
        <taxon>Amphora</taxon>
    </lineage>
</organism>
<dbReference type="AlphaFoldDB" id="A0A7S3L7N3"/>
<reference evidence="2" key="1">
    <citation type="submission" date="2021-01" db="EMBL/GenBank/DDBJ databases">
        <authorList>
            <person name="Corre E."/>
            <person name="Pelletier E."/>
            <person name="Niang G."/>
            <person name="Scheremetjew M."/>
            <person name="Finn R."/>
            <person name="Kale V."/>
            <person name="Holt S."/>
            <person name="Cochrane G."/>
            <person name="Meng A."/>
            <person name="Brown T."/>
            <person name="Cohen L."/>
        </authorList>
    </citation>
    <scope>NUCLEOTIDE SEQUENCE</scope>
    <source>
        <strain evidence="2">CCMP127</strain>
    </source>
</reference>
<proteinExistence type="predicted"/>
<gene>
    <name evidence="2" type="ORF">ACOF00016_LOCUS7331</name>
</gene>
<feature type="region of interest" description="Disordered" evidence="1">
    <location>
        <begin position="92"/>
        <end position="115"/>
    </location>
</feature>
<name>A0A7S3L7N3_9STRA</name>
<accession>A0A7S3L7N3</accession>
<sequence>MVDLEMDQTTPLDNEDFGSADNQEVISNDESLSAPTSSPQLLVCTEVSYQLNNLSTTAQELLHEEGNTTLKEGLEIAVSLVAQEFVESVYTTTTTTTTPTPTTTTTTATATADENRRRRLRVFTVQHLQRHLSVSLAYTNVTTVVDLPAFLCTKPNCLVVTQHVCLRVNEDESDAMEYGLRQALREAVMSGRLIQKVPSPYLPSP</sequence>
<feature type="region of interest" description="Disordered" evidence="1">
    <location>
        <begin position="1"/>
        <end position="20"/>
    </location>
</feature>
<feature type="compositionally biased region" description="Low complexity" evidence="1">
    <location>
        <begin position="92"/>
        <end position="112"/>
    </location>
</feature>
<protein>
    <submittedName>
        <fullName evidence="2">Uncharacterized protein</fullName>
    </submittedName>
</protein>
<dbReference type="EMBL" id="HBIM01008642">
    <property type="protein sequence ID" value="CAE0409723.1"/>
    <property type="molecule type" value="Transcribed_RNA"/>
</dbReference>
<evidence type="ECO:0000313" key="2">
    <source>
        <dbReference type="EMBL" id="CAE0409723.1"/>
    </source>
</evidence>
<evidence type="ECO:0000256" key="1">
    <source>
        <dbReference type="SAM" id="MobiDB-lite"/>
    </source>
</evidence>